<reference evidence="2 3" key="1">
    <citation type="submission" date="2023-11" db="EMBL/GenBank/DDBJ databases">
        <title>Peredibacter starrii A3.12.</title>
        <authorList>
            <person name="Mitchell R.J."/>
        </authorList>
    </citation>
    <scope>NUCLEOTIDE SEQUENCE [LARGE SCALE GENOMIC DNA]</scope>
    <source>
        <strain evidence="2 3">A3.12</strain>
    </source>
</reference>
<name>A0AAX4HKD3_9BACT</name>
<protein>
    <recommendedName>
        <fullName evidence="4">Periplasmic heavy metal sensor</fullName>
    </recommendedName>
</protein>
<evidence type="ECO:0000313" key="2">
    <source>
        <dbReference type="EMBL" id="WPU63686.1"/>
    </source>
</evidence>
<keyword evidence="3" id="KW-1185">Reference proteome</keyword>
<organism evidence="2 3">
    <name type="scientific">Peredibacter starrii</name>
    <dbReference type="NCBI Taxonomy" id="28202"/>
    <lineage>
        <taxon>Bacteria</taxon>
        <taxon>Pseudomonadati</taxon>
        <taxon>Bdellovibrionota</taxon>
        <taxon>Bacteriovoracia</taxon>
        <taxon>Bacteriovoracales</taxon>
        <taxon>Bacteriovoracaceae</taxon>
        <taxon>Peredibacter</taxon>
    </lineage>
</organism>
<sequence>MRKDLPLILFFLVLGYLIYEGNENGKGARSLMDRIVGKAVNPPYESDFAQGLPAEYAPADPHHFASEEKLASDLNFRRQRMQEQMRIEVEEFKKLKDFEGADLEEFQNLLRHHEAQIGELNRLHHNLREQYRLRKEEDAVRNKDLR</sequence>
<evidence type="ECO:0008006" key="4">
    <source>
        <dbReference type="Google" id="ProtNLM"/>
    </source>
</evidence>
<keyword evidence="1" id="KW-0175">Coiled coil</keyword>
<feature type="coiled-coil region" evidence="1">
    <location>
        <begin position="103"/>
        <end position="130"/>
    </location>
</feature>
<dbReference type="EMBL" id="CP139487">
    <property type="protein sequence ID" value="WPU63686.1"/>
    <property type="molecule type" value="Genomic_DNA"/>
</dbReference>
<dbReference type="RefSeq" id="WP_321390838.1">
    <property type="nucleotide sequence ID" value="NZ_CP139487.1"/>
</dbReference>
<dbReference type="Proteomes" id="UP001324634">
    <property type="component" value="Chromosome"/>
</dbReference>
<dbReference type="KEGG" id="psti:SOO65_13405"/>
<dbReference type="AlphaFoldDB" id="A0AAX4HKD3"/>
<evidence type="ECO:0000256" key="1">
    <source>
        <dbReference type="SAM" id="Coils"/>
    </source>
</evidence>
<proteinExistence type="predicted"/>
<evidence type="ECO:0000313" key="3">
    <source>
        <dbReference type="Proteomes" id="UP001324634"/>
    </source>
</evidence>
<gene>
    <name evidence="2" type="ORF">SOO65_13405</name>
</gene>
<accession>A0AAX4HKD3</accession>